<evidence type="ECO:0000256" key="7">
    <source>
        <dbReference type="ARBA" id="ARBA00022779"/>
    </source>
</evidence>
<evidence type="ECO:0000313" key="11">
    <source>
        <dbReference type="EMBL" id="KUK81056.1"/>
    </source>
</evidence>
<feature type="transmembrane region" description="Helical" evidence="10">
    <location>
        <begin position="21"/>
        <end position="45"/>
    </location>
</feature>
<evidence type="ECO:0000256" key="6">
    <source>
        <dbReference type="ARBA" id="ARBA00022692"/>
    </source>
</evidence>
<dbReference type="Proteomes" id="UP000054705">
    <property type="component" value="Unassembled WGS sequence"/>
</dbReference>
<evidence type="ECO:0000256" key="3">
    <source>
        <dbReference type="ARBA" id="ARBA00008281"/>
    </source>
</evidence>
<keyword evidence="11" id="KW-0969">Cilium</keyword>
<evidence type="ECO:0000256" key="10">
    <source>
        <dbReference type="RuleBase" id="RU364125"/>
    </source>
</evidence>
<keyword evidence="4 10" id="KW-1003">Cell membrane</keyword>
<accession>A0A124FYG2</accession>
<gene>
    <name evidence="11" type="ORF">XD97_0740</name>
</gene>
<dbReference type="InterPro" id="IPR005503">
    <property type="entry name" value="FliL"/>
</dbReference>
<comment type="function">
    <text evidence="1 10">Controls the rotational direction of flagella during chemotaxis.</text>
</comment>
<proteinExistence type="inferred from homology"/>
<evidence type="ECO:0000256" key="8">
    <source>
        <dbReference type="ARBA" id="ARBA00022989"/>
    </source>
</evidence>
<keyword evidence="7 10" id="KW-0283">Flagellar rotation</keyword>
<organism evidence="11 12">
    <name type="scientific">Pelotomaculum thermopropionicum</name>
    <dbReference type="NCBI Taxonomy" id="110500"/>
    <lineage>
        <taxon>Bacteria</taxon>
        <taxon>Bacillati</taxon>
        <taxon>Bacillota</taxon>
        <taxon>Clostridia</taxon>
        <taxon>Eubacteriales</taxon>
        <taxon>Desulfotomaculaceae</taxon>
        <taxon>Pelotomaculum</taxon>
    </lineage>
</organism>
<dbReference type="GO" id="GO:0005886">
    <property type="term" value="C:plasma membrane"/>
    <property type="evidence" value="ECO:0007669"/>
    <property type="project" value="UniProtKB-SubCell"/>
</dbReference>
<name>A0A124FYG2_9FIRM</name>
<evidence type="ECO:0000256" key="1">
    <source>
        <dbReference type="ARBA" id="ARBA00002254"/>
    </source>
</evidence>
<dbReference type="AlphaFoldDB" id="A0A124FYG2"/>
<keyword evidence="8 10" id="KW-1133">Transmembrane helix</keyword>
<comment type="caution">
    <text evidence="11">The sequence shown here is derived from an EMBL/GenBank/DDBJ whole genome shotgun (WGS) entry which is preliminary data.</text>
</comment>
<evidence type="ECO:0000256" key="5">
    <source>
        <dbReference type="ARBA" id="ARBA00022500"/>
    </source>
</evidence>
<dbReference type="GO" id="GO:0006935">
    <property type="term" value="P:chemotaxis"/>
    <property type="evidence" value="ECO:0007669"/>
    <property type="project" value="UniProtKB-KW"/>
</dbReference>
<dbReference type="PANTHER" id="PTHR35091">
    <property type="entry name" value="FLAGELLAR PROTEIN FLIL"/>
    <property type="match status" value="1"/>
</dbReference>
<dbReference type="EMBL" id="LGGS01000180">
    <property type="protein sequence ID" value="KUK81056.1"/>
    <property type="molecule type" value="Genomic_DNA"/>
</dbReference>
<comment type="similarity">
    <text evidence="3 10">Belongs to the FliL family.</text>
</comment>
<keyword evidence="9 10" id="KW-0472">Membrane</keyword>
<evidence type="ECO:0000256" key="2">
    <source>
        <dbReference type="ARBA" id="ARBA00004162"/>
    </source>
</evidence>
<evidence type="ECO:0000256" key="9">
    <source>
        <dbReference type="ARBA" id="ARBA00023136"/>
    </source>
</evidence>
<dbReference type="GO" id="GO:0009425">
    <property type="term" value="C:bacterial-type flagellum basal body"/>
    <property type="evidence" value="ECO:0007669"/>
    <property type="project" value="InterPro"/>
</dbReference>
<dbReference type="Pfam" id="PF03748">
    <property type="entry name" value="FliL"/>
    <property type="match status" value="1"/>
</dbReference>
<keyword evidence="11" id="KW-0282">Flagellum</keyword>
<comment type="subcellular location">
    <subcellularLocation>
        <location evidence="2">Cell membrane</location>
        <topology evidence="2">Single-pass membrane protein</topology>
    </subcellularLocation>
</comment>
<evidence type="ECO:0000256" key="4">
    <source>
        <dbReference type="ARBA" id="ARBA00022475"/>
    </source>
</evidence>
<dbReference type="GO" id="GO:0071978">
    <property type="term" value="P:bacterial-type flagellum-dependent swarming motility"/>
    <property type="evidence" value="ECO:0007669"/>
    <property type="project" value="TreeGrafter"/>
</dbReference>
<reference evidence="12" key="1">
    <citation type="journal article" date="2015" name="MBio">
        <title>Genome-Resolved Metagenomic Analysis Reveals Roles for Candidate Phyla and Other Microbial Community Members in Biogeochemical Transformations in Oil Reservoirs.</title>
        <authorList>
            <person name="Hu P."/>
            <person name="Tom L."/>
            <person name="Singh A."/>
            <person name="Thomas B.C."/>
            <person name="Baker B.J."/>
            <person name="Piceno Y.M."/>
            <person name="Andersen G.L."/>
            <person name="Banfield J.F."/>
        </authorList>
    </citation>
    <scope>NUCLEOTIDE SEQUENCE [LARGE SCALE GENOMIC DNA]</scope>
</reference>
<keyword evidence="6 10" id="KW-0812">Transmembrane</keyword>
<sequence length="158" mass="17633">MPEKTVKGQEKENKKGRPKKIKIMLAVLIFLVVAGGSTAGAFFYFKRSAGEPEAKKVEYATLEMGDMVVNLAQGAGVHYFRVRMTLEYPKNEELAEEIEKKKHQLSDVLITTLRSKSLSDVIPAGSAEALKKDLLKAINSRLEHGKVEGIYFTDYLVQ</sequence>
<keyword evidence="11" id="KW-0966">Cell projection</keyword>
<dbReference type="PANTHER" id="PTHR35091:SF2">
    <property type="entry name" value="FLAGELLAR PROTEIN FLIL"/>
    <property type="match status" value="1"/>
</dbReference>
<evidence type="ECO:0000313" key="12">
    <source>
        <dbReference type="Proteomes" id="UP000054705"/>
    </source>
</evidence>
<keyword evidence="5 10" id="KW-0145">Chemotaxis</keyword>
<protein>
    <recommendedName>
        <fullName evidence="10">Flagellar protein FliL</fullName>
    </recommendedName>
</protein>